<feature type="domain" description="Gram-positive cocci surface proteins LPxTG" evidence="6">
    <location>
        <begin position="27"/>
        <end position="66"/>
    </location>
</feature>
<sequence length="69" mass="7668">QPTQLIKTNVNEKKTVSLVNDKEKIPSKNIEALPQTSEKSESSVSALGVLLLALGSLTSWLTFRKKWKD</sequence>
<evidence type="ECO:0000256" key="1">
    <source>
        <dbReference type="ARBA" id="ARBA00022512"/>
    </source>
</evidence>
<evidence type="ECO:0000313" key="7">
    <source>
        <dbReference type="EMBL" id="SER99509.1"/>
    </source>
</evidence>
<dbReference type="NCBIfam" id="TIGR01167">
    <property type="entry name" value="LPXTG_anchor"/>
    <property type="match status" value="1"/>
</dbReference>
<evidence type="ECO:0000256" key="5">
    <source>
        <dbReference type="SAM" id="Phobius"/>
    </source>
</evidence>
<dbReference type="RefSeq" id="WP_143053213.1">
    <property type="nucleotide sequence ID" value="NZ_FOGK01000050.1"/>
</dbReference>
<feature type="non-terminal residue" evidence="7">
    <location>
        <position position="1"/>
    </location>
</feature>
<evidence type="ECO:0000256" key="4">
    <source>
        <dbReference type="ARBA" id="ARBA00023088"/>
    </source>
</evidence>
<comment type="caution">
    <text evidence="7">The sequence shown here is derived from an EMBL/GenBank/DDBJ whole genome shotgun (WGS) entry which is preliminary data.</text>
</comment>
<keyword evidence="5" id="KW-0472">Membrane</keyword>
<dbReference type="EMBL" id="FOGK01000050">
    <property type="protein sequence ID" value="SER99509.1"/>
    <property type="molecule type" value="Genomic_DNA"/>
</dbReference>
<dbReference type="Proteomes" id="UP000182818">
    <property type="component" value="Unassembled WGS sequence"/>
</dbReference>
<gene>
    <name evidence="7" type="ORF">SAMN04487973_1501</name>
</gene>
<keyword evidence="8" id="KW-1185">Reference proteome</keyword>
<protein>
    <submittedName>
        <fullName evidence="7">LPXTG-motif cell wall anchor domain-containing protein</fullName>
    </submittedName>
</protein>
<organism evidence="7 8">
    <name type="scientific">Pediococcus ethanolidurans</name>
    <dbReference type="NCBI Taxonomy" id="319653"/>
    <lineage>
        <taxon>Bacteria</taxon>
        <taxon>Bacillati</taxon>
        <taxon>Bacillota</taxon>
        <taxon>Bacilli</taxon>
        <taxon>Lactobacillales</taxon>
        <taxon>Lactobacillaceae</taxon>
        <taxon>Pediococcus</taxon>
    </lineage>
</organism>
<evidence type="ECO:0000256" key="2">
    <source>
        <dbReference type="ARBA" id="ARBA00022525"/>
    </source>
</evidence>
<proteinExistence type="predicted"/>
<dbReference type="Pfam" id="PF00746">
    <property type="entry name" value="Gram_pos_anchor"/>
    <property type="match status" value="1"/>
</dbReference>
<name>A0A1H9TR45_9LACO</name>
<feature type="transmembrane region" description="Helical" evidence="5">
    <location>
        <begin position="44"/>
        <end position="63"/>
    </location>
</feature>
<dbReference type="InterPro" id="IPR019931">
    <property type="entry name" value="LPXTG_anchor"/>
</dbReference>
<evidence type="ECO:0000256" key="3">
    <source>
        <dbReference type="ARBA" id="ARBA00022729"/>
    </source>
</evidence>
<keyword evidence="5" id="KW-0812">Transmembrane</keyword>
<keyword evidence="1" id="KW-0134">Cell wall</keyword>
<keyword evidence="3" id="KW-0732">Signal</keyword>
<accession>A0A1H9TR45</accession>
<evidence type="ECO:0000313" key="8">
    <source>
        <dbReference type="Proteomes" id="UP000182818"/>
    </source>
</evidence>
<evidence type="ECO:0000259" key="6">
    <source>
        <dbReference type="Pfam" id="PF00746"/>
    </source>
</evidence>
<keyword evidence="2" id="KW-0964">Secreted</keyword>
<keyword evidence="5" id="KW-1133">Transmembrane helix</keyword>
<keyword evidence="4" id="KW-0572">Peptidoglycan-anchor</keyword>
<reference evidence="7 8" key="1">
    <citation type="submission" date="2016-10" db="EMBL/GenBank/DDBJ databases">
        <authorList>
            <person name="Varghese N."/>
            <person name="Submissions S."/>
        </authorList>
    </citation>
    <scope>NUCLEOTIDE SEQUENCE [LARGE SCALE GENOMIC DNA]</scope>
    <source>
        <strain evidence="7 8">CGMCC 1.3889</strain>
    </source>
</reference>